<dbReference type="AlphaFoldDB" id="A0A0F9GW83"/>
<reference evidence="1" key="1">
    <citation type="journal article" date="2015" name="Nature">
        <title>Complex archaea that bridge the gap between prokaryotes and eukaryotes.</title>
        <authorList>
            <person name="Spang A."/>
            <person name="Saw J.H."/>
            <person name="Jorgensen S.L."/>
            <person name="Zaremba-Niedzwiedzka K."/>
            <person name="Martijn J."/>
            <person name="Lind A.E."/>
            <person name="van Eijk R."/>
            <person name="Schleper C."/>
            <person name="Guy L."/>
            <person name="Ettema T.J."/>
        </authorList>
    </citation>
    <scope>NUCLEOTIDE SEQUENCE</scope>
</reference>
<proteinExistence type="predicted"/>
<organism evidence="1">
    <name type="scientific">marine sediment metagenome</name>
    <dbReference type="NCBI Taxonomy" id="412755"/>
    <lineage>
        <taxon>unclassified sequences</taxon>
        <taxon>metagenomes</taxon>
        <taxon>ecological metagenomes</taxon>
    </lineage>
</organism>
<evidence type="ECO:0000313" key="1">
    <source>
        <dbReference type="EMBL" id="KKL73645.1"/>
    </source>
</evidence>
<protein>
    <submittedName>
        <fullName evidence="1">Uncharacterized protein</fullName>
    </submittedName>
</protein>
<gene>
    <name evidence="1" type="ORF">LCGC14_2072860</name>
</gene>
<sequence>MPMFTPGSYWRPTLAGVKDTNESARPLLCRLGIHRPCMKERAWLVRCLRCPYFWGER</sequence>
<comment type="caution">
    <text evidence="1">The sequence shown here is derived from an EMBL/GenBank/DDBJ whole genome shotgun (WGS) entry which is preliminary data.</text>
</comment>
<name>A0A0F9GW83_9ZZZZ</name>
<accession>A0A0F9GW83</accession>
<dbReference type="EMBL" id="LAZR01024897">
    <property type="protein sequence ID" value="KKL73645.1"/>
    <property type="molecule type" value="Genomic_DNA"/>
</dbReference>